<feature type="region of interest" description="Disordered" evidence="1">
    <location>
        <begin position="1"/>
        <end position="38"/>
    </location>
</feature>
<dbReference type="RefSeq" id="WP_300959342.1">
    <property type="nucleotide sequence ID" value="NZ_JAUHJR010000001.1"/>
</dbReference>
<name>A0ABT8EQR9_9ACTN</name>
<sequence length="150" mass="15061">MTEPPYPSYPSSGQPQQPPQHPPWAPPPGTPPPPTPGQATTALVLGVLSLTCFGFLTGVPAMVLGKSAEREITRSGGRLGGAGVATAGFVTGLVGTILSTIGLVVLLAAVVLFGVAVDRTITEIGEVEPSPACAQGTDALGDPLLEDCPP</sequence>
<evidence type="ECO:0000313" key="5">
    <source>
        <dbReference type="Proteomes" id="UP001168537"/>
    </source>
</evidence>
<organism evidence="4 5">
    <name type="scientific">Nocardioides abyssi</name>
    <dbReference type="NCBI Taxonomy" id="3058370"/>
    <lineage>
        <taxon>Bacteria</taxon>
        <taxon>Bacillati</taxon>
        <taxon>Actinomycetota</taxon>
        <taxon>Actinomycetes</taxon>
        <taxon>Propionibacteriales</taxon>
        <taxon>Nocardioidaceae</taxon>
        <taxon>Nocardioides</taxon>
    </lineage>
</organism>
<keyword evidence="2" id="KW-0812">Transmembrane</keyword>
<dbReference type="Pfam" id="PF13828">
    <property type="entry name" value="DUF4190"/>
    <property type="match status" value="1"/>
</dbReference>
<evidence type="ECO:0000256" key="1">
    <source>
        <dbReference type="SAM" id="MobiDB-lite"/>
    </source>
</evidence>
<comment type="caution">
    <text evidence="4">The sequence shown here is derived from an EMBL/GenBank/DDBJ whole genome shotgun (WGS) entry which is preliminary data.</text>
</comment>
<feature type="compositionally biased region" description="Pro residues" evidence="1">
    <location>
        <begin position="16"/>
        <end position="36"/>
    </location>
</feature>
<dbReference type="InterPro" id="IPR025241">
    <property type="entry name" value="DUF4190"/>
</dbReference>
<feature type="domain" description="DUF4190" evidence="3">
    <location>
        <begin position="39"/>
        <end position="100"/>
    </location>
</feature>
<keyword evidence="2" id="KW-1133">Transmembrane helix</keyword>
<reference evidence="4" key="1">
    <citation type="submission" date="2023-06" db="EMBL/GenBank/DDBJ databases">
        <title>Draft genome sequence of Nocardioides sp. SOB72.</title>
        <authorList>
            <person name="Zhang G."/>
        </authorList>
    </citation>
    <scope>NUCLEOTIDE SEQUENCE</scope>
    <source>
        <strain evidence="4">SOB72</strain>
    </source>
</reference>
<proteinExistence type="predicted"/>
<evidence type="ECO:0000313" key="4">
    <source>
        <dbReference type="EMBL" id="MDN4160490.1"/>
    </source>
</evidence>
<keyword evidence="5" id="KW-1185">Reference proteome</keyword>
<protein>
    <submittedName>
        <fullName evidence="4">DUF4190 domain-containing protein</fullName>
    </submittedName>
</protein>
<evidence type="ECO:0000259" key="3">
    <source>
        <dbReference type="Pfam" id="PF13828"/>
    </source>
</evidence>
<keyword evidence="2" id="KW-0472">Membrane</keyword>
<gene>
    <name evidence="4" type="ORF">QWY29_03930</name>
</gene>
<accession>A0ABT8EQR9</accession>
<feature type="transmembrane region" description="Helical" evidence="2">
    <location>
        <begin position="42"/>
        <end position="64"/>
    </location>
</feature>
<dbReference type="Proteomes" id="UP001168537">
    <property type="component" value="Unassembled WGS sequence"/>
</dbReference>
<evidence type="ECO:0000256" key="2">
    <source>
        <dbReference type="SAM" id="Phobius"/>
    </source>
</evidence>
<dbReference type="EMBL" id="JAUHJR010000001">
    <property type="protein sequence ID" value="MDN4160490.1"/>
    <property type="molecule type" value="Genomic_DNA"/>
</dbReference>
<feature type="transmembrane region" description="Helical" evidence="2">
    <location>
        <begin position="84"/>
        <end position="117"/>
    </location>
</feature>